<dbReference type="EMBL" id="MCFJ01000013">
    <property type="protein sequence ID" value="ORY59584.1"/>
    <property type="molecule type" value="Genomic_DNA"/>
</dbReference>
<organism evidence="2 3">
    <name type="scientific">Pseudomassariella vexata</name>
    <dbReference type="NCBI Taxonomy" id="1141098"/>
    <lineage>
        <taxon>Eukaryota</taxon>
        <taxon>Fungi</taxon>
        <taxon>Dikarya</taxon>
        <taxon>Ascomycota</taxon>
        <taxon>Pezizomycotina</taxon>
        <taxon>Sordariomycetes</taxon>
        <taxon>Xylariomycetidae</taxon>
        <taxon>Amphisphaeriales</taxon>
        <taxon>Pseudomassariaceae</taxon>
        <taxon>Pseudomassariella</taxon>
    </lineage>
</organism>
<sequence length="135" mass="15309">MHPRISVLRRLYQHSRAKDIIRLCRSAERYKRDQPNPCPQEMDKNHASKLAITRITTRTVTPIYQLLVTGSTAYTACTIVFFLSVWFNTPGFFGAFYPLHAIRPFGIPPTDAAVGLYLILLSHIGLVFAHVRGPL</sequence>
<keyword evidence="1" id="KW-1133">Transmembrane helix</keyword>
<evidence type="ECO:0000313" key="2">
    <source>
        <dbReference type="EMBL" id="ORY59584.1"/>
    </source>
</evidence>
<dbReference type="InParanoid" id="A0A1Y2DK92"/>
<protein>
    <submittedName>
        <fullName evidence="2">Uncharacterized protein</fullName>
    </submittedName>
</protein>
<gene>
    <name evidence="2" type="ORF">BCR38DRAFT_444968</name>
</gene>
<keyword evidence="3" id="KW-1185">Reference proteome</keyword>
<proteinExistence type="predicted"/>
<reference evidence="2 3" key="1">
    <citation type="submission" date="2016-07" db="EMBL/GenBank/DDBJ databases">
        <title>Pervasive Adenine N6-methylation of Active Genes in Fungi.</title>
        <authorList>
            <consortium name="DOE Joint Genome Institute"/>
            <person name="Mondo S.J."/>
            <person name="Dannebaum R.O."/>
            <person name="Kuo R.C."/>
            <person name="Labutti K."/>
            <person name="Haridas S."/>
            <person name="Kuo A."/>
            <person name="Salamov A."/>
            <person name="Ahrendt S.R."/>
            <person name="Lipzen A."/>
            <person name="Sullivan W."/>
            <person name="Andreopoulos W.B."/>
            <person name="Clum A."/>
            <person name="Lindquist E."/>
            <person name="Daum C."/>
            <person name="Ramamoorthy G.K."/>
            <person name="Gryganskyi A."/>
            <person name="Culley D."/>
            <person name="Magnuson J.K."/>
            <person name="James T.Y."/>
            <person name="O'Malley M.A."/>
            <person name="Stajich J.E."/>
            <person name="Spatafora J.W."/>
            <person name="Visel A."/>
            <person name="Grigoriev I.V."/>
        </authorList>
    </citation>
    <scope>NUCLEOTIDE SEQUENCE [LARGE SCALE GENOMIC DNA]</scope>
    <source>
        <strain evidence="2 3">CBS 129021</strain>
    </source>
</reference>
<keyword evidence="1" id="KW-0472">Membrane</keyword>
<dbReference type="AlphaFoldDB" id="A0A1Y2DK92"/>
<feature type="transmembrane region" description="Helical" evidence="1">
    <location>
        <begin position="63"/>
        <end position="87"/>
    </location>
</feature>
<feature type="transmembrane region" description="Helical" evidence="1">
    <location>
        <begin position="112"/>
        <end position="131"/>
    </location>
</feature>
<evidence type="ECO:0000313" key="3">
    <source>
        <dbReference type="Proteomes" id="UP000193689"/>
    </source>
</evidence>
<comment type="caution">
    <text evidence="2">The sequence shown here is derived from an EMBL/GenBank/DDBJ whole genome shotgun (WGS) entry which is preliminary data.</text>
</comment>
<evidence type="ECO:0000256" key="1">
    <source>
        <dbReference type="SAM" id="Phobius"/>
    </source>
</evidence>
<keyword evidence="1" id="KW-0812">Transmembrane</keyword>
<accession>A0A1Y2DK92</accession>
<dbReference type="Proteomes" id="UP000193689">
    <property type="component" value="Unassembled WGS sequence"/>
</dbReference>
<name>A0A1Y2DK92_9PEZI</name>
<dbReference type="GeneID" id="63777183"/>
<dbReference type="RefSeq" id="XP_040712158.1">
    <property type="nucleotide sequence ID" value="XM_040860971.1"/>
</dbReference>